<proteinExistence type="predicted"/>
<reference evidence="2" key="1">
    <citation type="submission" date="2016-04" db="EMBL/GenBank/DDBJ databases">
        <authorList>
            <person name="Nguyen H.D."/>
            <person name="Kesanakurti P."/>
            <person name="Cullis J."/>
            <person name="Levesque C.A."/>
            <person name="Hambleton S."/>
        </authorList>
    </citation>
    <scope>NUCLEOTIDE SEQUENCE</scope>
    <source>
        <strain evidence="2">DAOMC 238032</strain>
    </source>
</reference>
<organism evidence="2 3">
    <name type="scientific">Tilletia caries</name>
    <name type="common">wheat bunt fungus</name>
    <dbReference type="NCBI Taxonomy" id="13290"/>
    <lineage>
        <taxon>Eukaryota</taxon>
        <taxon>Fungi</taxon>
        <taxon>Dikarya</taxon>
        <taxon>Basidiomycota</taxon>
        <taxon>Ustilaginomycotina</taxon>
        <taxon>Exobasidiomycetes</taxon>
        <taxon>Tilletiales</taxon>
        <taxon>Tilletiaceae</taxon>
        <taxon>Tilletia</taxon>
    </lineage>
</organism>
<gene>
    <name evidence="2" type="ORF">A4X03_0g2486</name>
</gene>
<reference evidence="2" key="2">
    <citation type="journal article" date="2019" name="IMA Fungus">
        <title>Genome sequencing and comparison of five Tilletia species to identify candidate genes for the detection of regulated species infecting wheat.</title>
        <authorList>
            <person name="Nguyen H.D.T."/>
            <person name="Sultana T."/>
            <person name="Kesanakurti P."/>
            <person name="Hambleton S."/>
        </authorList>
    </citation>
    <scope>NUCLEOTIDE SEQUENCE</scope>
    <source>
        <strain evidence="2">DAOMC 238032</strain>
    </source>
</reference>
<feature type="compositionally biased region" description="Polar residues" evidence="1">
    <location>
        <begin position="21"/>
        <end position="33"/>
    </location>
</feature>
<evidence type="ECO:0000313" key="3">
    <source>
        <dbReference type="Proteomes" id="UP000077671"/>
    </source>
</evidence>
<sequence length="148" mass="16146">HLAQIVPSLSGRLFSLPASHPQPQTASSAQPSALGSRAPPSLSLVSPAPSVPSSPLQRHRGELNQASSSTTVNFYHYYYSSSNHAPFVLPDSHHPSARIAQRHLLQPHLLKPVDTNDYHNDDTKRRPTNQPLTLSTYRAVFTISASPL</sequence>
<dbReference type="EMBL" id="LWDD02000243">
    <property type="protein sequence ID" value="KAE8262394.1"/>
    <property type="molecule type" value="Genomic_DNA"/>
</dbReference>
<evidence type="ECO:0000313" key="2">
    <source>
        <dbReference type="EMBL" id="KAE8262394.1"/>
    </source>
</evidence>
<protein>
    <submittedName>
        <fullName evidence="2">Uncharacterized protein</fullName>
    </submittedName>
</protein>
<comment type="caution">
    <text evidence="2">The sequence shown here is derived from an EMBL/GenBank/DDBJ whole genome shotgun (WGS) entry which is preliminary data.</text>
</comment>
<name>A0A8T8TN09_9BASI</name>
<evidence type="ECO:0000256" key="1">
    <source>
        <dbReference type="SAM" id="MobiDB-lite"/>
    </source>
</evidence>
<feature type="region of interest" description="Disordered" evidence="1">
    <location>
        <begin position="16"/>
        <end position="67"/>
    </location>
</feature>
<feature type="compositionally biased region" description="Low complexity" evidence="1">
    <location>
        <begin position="38"/>
        <end position="56"/>
    </location>
</feature>
<dbReference type="Proteomes" id="UP000077671">
    <property type="component" value="Unassembled WGS sequence"/>
</dbReference>
<dbReference type="AlphaFoldDB" id="A0A8T8TN09"/>
<feature type="non-terminal residue" evidence="2">
    <location>
        <position position="1"/>
    </location>
</feature>
<accession>A0A8T8TN09</accession>